<dbReference type="STRING" id="576137.A0A1L7XUB6"/>
<evidence type="ECO:0000313" key="5">
    <source>
        <dbReference type="EMBL" id="CZR68624.1"/>
    </source>
</evidence>
<evidence type="ECO:0000256" key="2">
    <source>
        <dbReference type="ARBA" id="ARBA00022553"/>
    </source>
</evidence>
<keyword evidence="6" id="KW-1185">Reference proteome</keyword>
<protein>
    <recommendedName>
        <fullName evidence="7">Carrier domain-containing protein</fullName>
    </recommendedName>
</protein>
<evidence type="ECO:0000313" key="6">
    <source>
        <dbReference type="Proteomes" id="UP000184330"/>
    </source>
</evidence>
<feature type="domain" description="Thioester reductase (TE)" evidence="4">
    <location>
        <begin position="194"/>
        <end position="249"/>
    </location>
</feature>
<dbReference type="Proteomes" id="UP000184330">
    <property type="component" value="Unassembled WGS sequence"/>
</dbReference>
<dbReference type="PANTHER" id="PTHR43439:SF2">
    <property type="entry name" value="ENZYME, PUTATIVE (JCVI)-RELATED"/>
    <property type="match status" value="1"/>
</dbReference>
<dbReference type="EMBL" id="FJOG01000057">
    <property type="protein sequence ID" value="CZR68624.1"/>
    <property type="molecule type" value="Genomic_DNA"/>
</dbReference>
<dbReference type="Pfam" id="PF07993">
    <property type="entry name" value="NAD_binding_4"/>
    <property type="match status" value="1"/>
</dbReference>
<dbReference type="SUPFAM" id="SSF47336">
    <property type="entry name" value="ACP-like"/>
    <property type="match status" value="1"/>
</dbReference>
<evidence type="ECO:0008006" key="7">
    <source>
        <dbReference type="Google" id="ProtNLM"/>
    </source>
</evidence>
<proteinExistence type="predicted"/>
<evidence type="ECO:0000259" key="4">
    <source>
        <dbReference type="Pfam" id="PF07993"/>
    </source>
</evidence>
<reference evidence="5 6" key="1">
    <citation type="submission" date="2016-03" db="EMBL/GenBank/DDBJ databases">
        <authorList>
            <person name="Ploux O."/>
        </authorList>
    </citation>
    <scope>NUCLEOTIDE SEQUENCE [LARGE SCALE GENOMIC DNA]</scope>
    <source>
        <strain evidence="5 6">UAMH 11012</strain>
    </source>
</reference>
<dbReference type="PANTHER" id="PTHR43439">
    <property type="entry name" value="PHENYLACETATE-COENZYME A LIGASE"/>
    <property type="match status" value="1"/>
</dbReference>
<feature type="domain" description="Carrier" evidence="3">
    <location>
        <begin position="86"/>
        <end position="149"/>
    </location>
</feature>
<dbReference type="Pfam" id="PF00550">
    <property type="entry name" value="PP-binding"/>
    <property type="match status" value="1"/>
</dbReference>
<dbReference type="InterPro" id="IPR009081">
    <property type="entry name" value="PP-bd_ACP"/>
</dbReference>
<keyword evidence="2" id="KW-0597">Phosphoprotein</keyword>
<accession>A0A1L7XUB6</accession>
<dbReference type="InterPro" id="IPR051414">
    <property type="entry name" value="Adenylate-forming_Reductase"/>
</dbReference>
<organism evidence="5 6">
    <name type="scientific">Phialocephala subalpina</name>
    <dbReference type="NCBI Taxonomy" id="576137"/>
    <lineage>
        <taxon>Eukaryota</taxon>
        <taxon>Fungi</taxon>
        <taxon>Dikarya</taxon>
        <taxon>Ascomycota</taxon>
        <taxon>Pezizomycotina</taxon>
        <taxon>Leotiomycetes</taxon>
        <taxon>Helotiales</taxon>
        <taxon>Mollisiaceae</taxon>
        <taxon>Phialocephala</taxon>
        <taxon>Phialocephala fortinii species complex</taxon>
    </lineage>
</organism>
<name>A0A1L7XUB6_9HELO</name>
<sequence>MIVPSEGAAGMAKHELLHELWPVVQAANRRVKGFSQISLEMIEILDIGTEYPSTDKGILIRAAFYKKFEIVINEALGLEALEVYLLDVYKNKFGINNLDAETDFFQAGVDSLQAITARGHFLLELDLGAGKLGQSAVFEFPNIQSLAVHLFSLRIGENISHMSELDVIEELIHKYSSFARHIPGPHIPDGEVVDNVKAIYCLVRTSNSAAAVGRIISTMAQKNIGTSFDEKKIVCLPTDLCREDLGLESTISFLKKRLTLSYTHHIKETFNILNFCLDVSTPLPARFFFCSSISAAAGTPLPAVIPETYLKELSQAQNMGYARSKLVTKMIIKAAADGTGMLWDSTEAIPLMIQSALNVGALLMLDEVSNLFLSDLHPVGSWKSLVSAILEPAECLLQMVSSIMSRTASHLGGQKIFSPLCASGLKFEAVSQQEWLKRLRNGDPDPEKNPTVKLIDFFAEKYDNEKPGRRGHVFLTEQTSQASRTIENGFDIVETGLVTKFVEYWRSLG</sequence>
<dbReference type="OrthoDB" id="429813at2759"/>
<dbReference type="InterPro" id="IPR036736">
    <property type="entry name" value="ACP-like_sf"/>
</dbReference>
<dbReference type="Pfam" id="PF23562">
    <property type="entry name" value="AMP-binding_C_3"/>
    <property type="match status" value="1"/>
</dbReference>
<gene>
    <name evidence="5" type="ORF">PAC_18523</name>
</gene>
<dbReference type="Gene3D" id="1.10.1200.10">
    <property type="entry name" value="ACP-like"/>
    <property type="match status" value="1"/>
</dbReference>
<dbReference type="InterPro" id="IPR013120">
    <property type="entry name" value="FAR_NAD-bd"/>
</dbReference>
<dbReference type="AlphaFoldDB" id="A0A1L7XUB6"/>
<evidence type="ECO:0000256" key="1">
    <source>
        <dbReference type="ARBA" id="ARBA00022450"/>
    </source>
</evidence>
<dbReference type="Gene3D" id="3.40.50.720">
    <property type="entry name" value="NAD(P)-binding Rossmann-like Domain"/>
    <property type="match status" value="1"/>
</dbReference>
<dbReference type="PROSITE" id="PS00012">
    <property type="entry name" value="PHOSPHOPANTETHEINE"/>
    <property type="match status" value="1"/>
</dbReference>
<evidence type="ECO:0000259" key="3">
    <source>
        <dbReference type="Pfam" id="PF00550"/>
    </source>
</evidence>
<keyword evidence="1" id="KW-0596">Phosphopantetheine</keyword>
<dbReference type="InterPro" id="IPR006162">
    <property type="entry name" value="Ppantetheine_attach_site"/>
</dbReference>